<name>A0A183U7G6_TOXCA</name>
<reference evidence="1 2" key="2">
    <citation type="submission" date="2018-11" db="EMBL/GenBank/DDBJ databases">
        <authorList>
            <consortium name="Pathogen Informatics"/>
        </authorList>
    </citation>
    <scope>NUCLEOTIDE SEQUENCE [LARGE SCALE GENOMIC DNA]</scope>
</reference>
<protein>
    <submittedName>
        <fullName evidence="3">WD_REPEATS_REGION domain-containing protein</fullName>
    </submittedName>
</protein>
<dbReference type="AlphaFoldDB" id="A0A183U7G6"/>
<dbReference type="InterPro" id="IPR015943">
    <property type="entry name" value="WD40/YVTN_repeat-like_dom_sf"/>
</dbReference>
<dbReference type="WBParaSite" id="TCNE_0000443601-mRNA-1">
    <property type="protein sequence ID" value="TCNE_0000443601-mRNA-1"/>
    <property type="gene ID" value="TCNE_0000443601"/>
</dbReference>
<evidence type="ECO:0000313" key="1">
    <source>
        <dbReference type="EMBL" id="VDM30153.1"/>
    </source>
</evidence>
<accession>A0A183U7G6</accession>
<evidence type="ECO:0000313" key="3">
    <source>
        <dbReference type="WBParaSite" id="TCNE_0000443601-mRNA-1"/>
    </source>
</evidence>
<sequence length="51" mass="5378">MAGDGSIKIFDISETKSVPLRIIEEAHKDRVRCGAASSISSHIFVSGNGSC</sequence>
<proteinExistence type="predicted"/>
<keyword evidence="2" id="KW-1185">Reference proteome</keyword>
<dbReference type="EMBL" id="UYWY01007524">
    <property type="protein sequence ID" value="VDM30153.1"/>
    <property type="molecule type" value="Genomic_DNA"/>
</dbReference>
<dbReference type="InterPro" id="IPR036322">
    <property type="entry name" value="WD40_repeat_dom_sf"/>
</dbReference>
<evidence type="ECO:0000313" key="2">
    <source>
        <dbReference type="Proteomes" id="UP000050794"/>
    </source>
</evidence>
<dbReference type="Gene3D" id="2.130.10.10">
    <property type="entry name" value="YVTN repeat-like/Quinoprotein amine dehydrogenase"/>
    <property type="match status" value="1"/>
</dbReference>
<organism evidence="2 3">
    <name type="scientific">Toxocara canis</name>
    <name type="common">Canine roundworm</name>
    <dbReference type="NCBI Taxonomy" id="6265"/>
    <lineage>
        <taxon>Eukaryota</taxon>
        <taxon>Metazoa</taxon>
        <taxon>Ecdysozoa</taxon>
        <taxon>Nematoda</taxon>
        <taxon>Chromadorea</taxon>
        <taxon>Rhabditida</taxon>
        <taxon>Spirurina</taxon>
        <taxon>Ascaridomorpha</taxon>
        <taxon>Ascaridoidea</taxon>
        <taxon>Toxocaridae</taxon>
        <taxon>Toxocara</taxon>
    </lineage>
</organism>
<gene>
    <name evidence="1" type="ORF">TCNE_LOCUS4436</name>
</gene>
<reference evidence="3" key="1">
    <citation type="submission" date="2016-06" db="UniProtKB">
        <authorList>
            <consortium name="WormBaseParasite"/>
        </authorList>
    </citation>
    <scope>IDENTIFICATION</scope>
</reference>
<dbReference type="SUPFAM" id="SSF50978">
    <property type="entry name" value="WD40 repeat-like"/>
    <property type="match status" value="1"/>
</dbReference>
<dbReference type="Proteomes" id="UP000050794">
    <property type="component" value="Unassembled WGS sequence"/>
</dbReference>